<protein>
    <submittedName>
        <fullName evidence="1">Uncharacterized protein</fullName>
    </submittedName>
</protein>
<proteinExistence type="predicted"/>
<organism evidence="1 2">
    <name type="scientific">Capsulimonas corticalis</name>
    <dbReference type="NCBI Taxonomy" id="2219043"/>
    <lineage>
        <taxon>Bacteria</taxon>
        <taxon>Bacillati</taxon>
        <taxon>Armatimonadota</taxon>
        <taxon>Armatimonadia</taxon>
        <taxon>Capsulimonadales</taxon>
        <taxon>Capsulimonadaceae</taxon>
        <taxon>Capsulimonas</taxon>
    </lineage>
</organism>
<dbReference type="AlphaFoldDB" id="A0A402CT05"/>
<evidence type="ECO:0000313" key="2">
    <source>
        <dbReference type="Proteomes" id="UP000287394"/>
    </source>
</evidence>
<name>A0A402CT05_9BACT</name>
<gene>
    <name evidence="1" type="ORF">CCAX7_29560</name>
</gene>
<sequence>MVTYKTMLTDYEGMQTALDTHTEQGWKLFSVAADTWRKSPAVESGVNELSPFDELAAPGTGRQEYSAAYYLIIFQRDDHRHADELAAAAEESLPINPMHFFQG</sequence>
<dbReference type="EMBL" id="AP025739">
    <property type="protein sequence ID" value="BDI30905.1"/>
    <property type="molecule type" value="Genomic_DNA"/>
</dbReference>
<reference evidence="1 2" key="1">
    <citation type="journal article" date="2019" name="Int. J. Syst. Evol. Microbiol.">
        <title>Capsulimonas corticalis gen. nov., sp. nov., an aerobic capsulated bacterium, of a novel bacterial order, Capsulimonadales ord. nov., of the class Armatimonadia of the phylum Armatimonadetes.</title>
        <authorList>
            <person name="Li J."/>
            <person name="Kudo C."/>
            <person name="Tonouchi A."/>
        </authorList>
    </citation>
    <scope>NUCLEOTIDE SEQUENCE [LARGE SCALE GENOMIC DNA]</scope>
    <source>
        <strain evidence="1 2">AX-7</strain>
    </source>
</reference>
<evidence type="ECO:0000313" key="1">
    <source>
        <dbReference type="EMBL" id="BDI30905.1"/>
    </source>
</evidence>
<dbReference type="KEGG" id="ccot:CCAX7_29560"/>
<keyword evidence="2" id="KW-1185">Reference proteome</keyword>
<accession>A0A402CT05</accession>
<dbReference type="Proteomes" id="UP000287394">
    <property type="component" value="Chromosome"/>
</dbReference>
<dbReference type="RefSeq" id="WP_119320516.1">
    <property type="nucleotide sequence ID" value="NZ_AP025739.1"/>
</dbReference>